<gene>
    <name evidence="2" type="ORF">PA7_36040</name>
</gene>
<accession>A0A511D541</accession>
<name>A0A511D541_9PSEU</name>
<protein>
    <submittedName>
        <fullName evidence="2">LuxR family transcriptional regulator</fullName>
    </submittedName>
</protein>
<feature type="domain" description="HTH luxR-type" evidence="1">
    <location>
        <begin position="815"/>
        <end position="880"/>
    </location>
</feature>
<evidence type="ECO:0000259" key="1">
    <source>
        <dbReference type="PROSITE" id="PS50043"/>
    </source>
</evidence>
<dbReference type="EMBL" id="BJVI01000046">
    <property type="protein sequence ID" value="GEL19767.1"/>
    <property type="molecule type" value="Genomic_DNA"/>
</dbReference>
<dbReference type="InterPro" id="IPR000792">
    <property type="entry name" value="Tscrpt_reg_LuxR_C"/>
</dbReference>
<dbReference type="CDD" id="cd06170">
    <property type="entry name" value="LuxR_C_like"/>
    <property type="match status" value="1"/>
</dbReference>
<dbReference type="SUPFAM" id="SSF52540">
    <property type="entry name" value="P-loop containing nucleoside triphosphate hydrolases"/>
    <property type="match status" value="1"/>
</dbReference>
<organism evidence="2 3">
    <name type="scientific">Pseudonocardia asaccharolytica DSM 44247 = NBRC 16224</name>
    <dbReference type="NCBI Taxonomy" id="1123024"/>
    <lineage>
        <taxon>Bacteria</taxon>
        <taxon>Bacillati</taxon>
        <taxon>Actinomycetota</taxon>
        <taxon>Actinomycetes</taxon>
        <taxon>Pseudonocardiales</taxon>
        <taxon>Pseudonocardiaceae</taxon>
        <taxon>Pseudonocardia</taxon>
    </lineage>
</organism>
<dbReference type="Proteomes" id="UP000321328">
    <property type="component" value="Unassembled WGS sequence"/>
</dbReference>
<evidence type="ECO:0000313" key="2">
    <source>
        <dbReference type="EMBL" id="GEL19767.1"/>
    </source>
</evidence>
<dbReference type="AlphaFoldDB" id="A0A511D541"/>
<dbReference type="Pfam" id="PF00196">
    <property type="entry name" value="GerE"/>
    <property type="match status" value="1"/>
</dbReference>
<reference evidence="2 3" key="1">
    <citation type="submission" date="2019-07" db="EMBL/GenBank/DDBJ databases">
        <title>Whole genome shotgun sequence of Pseudonocardia asaccharolytica NBRC 16224.</title>
        <authorList>
            <person name="Hosoyama A."/>
            <person name="Uohara A."/>
            <person name="Ohji S."/>
            <person name="Ichikawa N."/>
        </authorList>
    </citation>
    <scope>NUCLEOTIDE SEQUENCE [LARGE SCALE GENOMIC DNA]</scope>
    <source>
        <strain evidence="2 3">NBRC 16224</strain>
    </source>
</reference>
<dbReference type="STRING" id="1123024.GCA_000423625_04523"/>
<dbReference type="InterPro" id="IPR011990">
    <property type="entry name" value="TPR-like_helical_dom_sf"/>
</dbReference>
<dbReference type="InterPro" id="IPR016032">
    <property type="entry name" value="Sig_transdc_resp-reg_C-effctor"/>
</dbReference>
<dbReference type="SMART" id="SM00421">
    <property type="entry name" value="HTH_LUXR"/>
    <property type="match status" value="1"/>
</dbReference>
<evidence type="ECO:0000313" key="3">
    <source>
        <dbReference type="Proteomes" id="UP000321328"/>
    </source>
</evidence>
<dbReference type="Gene3D" id="1.10.10.10">
    <property type="entry name" value="Winged helix-like DNA-binding domain superfamily/Winged helix DNA-binding domain"/>
    <property type="match status" value="1"/>
</dbReference>
<dbReference type="PROSITE" id="PS50043">
    <property type="entry name" value="HTH_LUXR_2"/>
    <property type="match status" value="1"/>
</dbReference>
<dbReference type="Gene3D" id="1.25.40.10">
    <property type="entry name" value="Tetratricopeptide repeat domain"/>
    <property type="match status" value="1"/>
</dbReference>
<dbReference type="InterPro" id="IPR027417">
    <property type="entry name" value="P-loop_NTPase"/>
</dbReference>
<sequence>MGERGLELVPLVPRAKIAVPRLPPEFVMRHSLRTDLDAGEGKSIGLVCAPAGYGKTLLLAEWALGSTGTETAWVGLDRDDNDPRRLWASVVAAIAACPSVPPSSRLHAPWIWRPGAQPEFLAELLDALQALPRPIRLILDDLHELVEPETLHGIEILLRNRPDHVQLILSSRLDPPLSLPRLRLAGRLWELRADRLRFSLAEAATLLEKSDLRLTPAQVEVLHQRTGGWAAGLRLAALAMTRSADLDGFLAEFSGDERSVADYLVGEILSRLPEDIQEFLRQTSIADPIPSALAVVLSGREEAGSLLDGLERQTSLVSATSRRRDAYRIQELLRSYLRADLHRQGPMRAAELHAAAARWWAAQDRPVLALDHAAQSRDTTMLSDLLHRFAVPLLLTGDHGPLRRAITTLGARTTAADALLALTSALTHLEAGEISAARCDLGLAQRSHPVEDTTSTTSTDVSVLRVLAEQFGAVLPGAVLPGGAATASPTTLNELPAEPELEALSRLSRGTALLFDNRDRAAARAELEAALGLGRRHGFDYLSLQCLTLLGIVAGTCGDIRTMRAMSTQARGCAAEHGWEASTWSAAATSMLAYAVLQRADAHDAERLAAEGLALGPGASSPPLRFALRTVHGAAVLDRGDRARGLGELQQARTEFGDHPAGAEQAAAAALLEFHAAMLLGHSTAAWTVYRWLADRTSGNVELLIMRAWVDAASGRLEHARSTVRTVLEEPAQALLPHTVVDAWLLETTLALATRERPAARRALQTALALAEPLDAVRPFTQAGPGVRELLVHQHGSFGSSEEFARRALAAGAGLQECRALLSERELTVLTLLPTLLSLDEIATDLTVSVNTVKSHVRSIYAKLGVSSRRTAVLVAHEHGLLAAAERRRATAPSRP</sequence>
<dbReference type="InterPro" id="IPR036388">
    <property type="entry name" value="WH-like_DNA-bd_sf"/>
</dbReference>
<dbReference type="InterPro" id="IPR059106">
    <property type="entry name" value="WHD_MalT"/>
</dbReference>
<proteinExistence type="predicted"/>
<dbReference type="GO" id="GO:0003677">
    <property type="term" value="F:DNA binding"/>
    <property type="evidence" value="ECO:0007669"/>
    <property type="project" value="InterPro"/>
</dbReference>
<comment type="caution">
    <text evidence="2">The sequence shown here is derived from an EMBL/GenBank/DDBJ whole genome shotgun (WGS) entry which is preliminary data.</text>
</comment>
<dbReference type="GO" id="GO:0006355">
    <property type="term" value="P:regulation of DNA-templated transcription"/>
    <property type="evidence" value="ECO:0007669"/>
    <property type="project" value="InterPro"/>
</dbReference>
<keyword evidence="3" id="KW-1185">Reference proteome</keyword>
<dbReference type="Pfam" id="PF25873">
    <property type="entry name" value="WHD_MalT"/>
    <property type="match status" value="1"/>
</dbReference>
<dbReference type="SUPFAM" id="SSF46894">
    <property type="entry name" value="C-terminal effector domain of the bipartite response regulators"/>
    <property type="match status" value="1"/>
</dbReference>